<feature type="domain" description="Phorbol-ester/DAG-type" evidence="5">
    <location>
        <begin position="352"/>
        <end position="400"/>
    </location>
</feature>
<dbReference type="PANTHER" id="PTHR46199">
    <property type="entry name" value="RAC GTPASE-ACTIVATING PROTEIN 1"/>
    <property type="match status" value="1"/>
</dbReference>
<dbReference type="WBParaSite" id="Csp11.Scaffold628.g7242.t1">
    <property type="protein sequence ID" value="Csp11.Scaffold628.g7242.t1"/>
    <property type="gene ID" value="Csp11.Scaffold628.g7242"/>
</dbReference>
<dbReference type="GO" id="GO:0000281">
    <property type="term" value="P:mitotic cytokinesis"/>
    <property type="evidence" value="ECO:0007669"/>
    <property type="project" value="TreeGrafter"/>
</dbReference>
<dbReference type="SUPFAM" id="SSF48350">
    <property type="entry name" value="GTPase activation domain, GAP"/>
    <property type="match status" value="1"/>
</dbReference>
<feature type="compositionally biased region" description="Polar residues" evidence="4">
    <location>
        <begin position="211"/>
        <end position="221"/>
    </location>
</feature>
<dbReference type="GO" id="GO:0030496">
    <property type="term" value="C:midbody"/>
    <property type="evidence" value="ECO:0007669"/>
    <property type="project" value="TreeGrafter"/>
</dbReference>
<dbReference type="GO" id="GO:0005096">
    <property type="term" value="F:GTPase activator activity"/>
    <property type="evidence" value="ECO:0007669"/>
    <property type="project" value="TreeGrafter"/>
</dbReference>
<keyword evidence="3" id="KW-0175">Coiled coil</keyword>
<feature type="compositionally biased region" description="Low complexity" evidence="4">
    <location>
        <begin position="264"/>
        <end position="274"/>
    </location>
</feature>
<accession>A0A1I7TM02</accession>
<evidence type="ECO:0000313" key="8">
    <source>
        <dbReference type="WBParaSite" id="Csp11.Scaffold628.g7242.t1"/>
    </source>
</evidence>
<dbReference type="Proteomes" id="UP000095282">
    <property type="component" value="Unplaced"/>
</dbReference>
<dbReference type="GO" id="GO:0046872">
    <property type="term" value="F:metal ion binding"/>
    <property type="evidence" value="ECO:0007669"/>
    <property type="project" value="UniProtKB-KW"/>
</dbReference>
<feature type="compositionally biased region" description="Polar residues" evidence="4">
    <location>
        <begin position="275"/>
        <end position="285"/>
    </location>
</feature>
<dbReference type="Gene3D" id="1.10.555.10">
    <property type="entry name" value="Rho GTPase activation protein"/>
    <property type="match status" value="1"/>
</dbReference>
<evidence type="ECO:0000259" key="6">
    <source>
        <dbReference type="PROSITE" id="PS50238"/>
    </source>
</evidence>
<dbReference type="Gene3D" id="3.30.60.20">
    <property type="match status" value="1"/>
</dbReference>
<protein>
    <submittedName>
        <fullName evidence="8">Rac GTPase-activating protein 1</fullName>
    </submittedName>
</protein>
<dbReference type="Pfam" id="PF00130">
    <property type="entry name" value="C1_1"/>
    <property type="match status" value="1"/>
</dbReference>
<evidence type="ECO:0000256" key="2">
    <source>
        <dbReference type="ARBA" id="ARBA00022833"/>
    </source>
</evidence>
<feature type="region of interest" description="Disordered" evidence="4">
    <location>
        <begin position="264"/>
        <end position="317"/>
    </location>
</feature>
<dbReference type="InterPro" id="IPR008936">
    <property type="entry name" value="Rho_GTPase_activation_prot"/>
</dbReference>
<feature type="coiled-coil region" evidence="3">
    <location>
        <begin position="43"/>
        <end position="119"/>
    </location>
</feature>
<evidence type="ECO:0000256" key="3">
    <source>
        <dbReference type="SAM" id="Coils"/>
    </source>
</evidence>
<dbReference type="GO" id="GO:0051233">
    <property type="term" value="C:spindle midzone"/>
    <property type="evidence" value="ECO:0007669"/>
    <property type="project" value="TreeGrafter"/>
</dbReference>
<dbReference type="STRING" id="1561998.A0A1I7TM02"/>
<evidence type="ECO:0000259" key="5">
    <source>
        <dbReference type="PROSITE" id="PS50081"/>
    </source>
</evidence>
<dbReference type="SMART" id="SM00324">
    <property type="entry name" value="RhoGAP"/>
    <property type="match status" value="1"/>
</dbReference>
<reference evidence="8" key="1">
    <citation type="submission" date="2016-11" db="UniProtKB">
        <authorList>
            <consortium name="WormBaseParasite"/>
        </authorList>
    </citation>
    <scope>IDENTIFICATION</scope>
</reference>
<dbReference type="AlphaFoldDB" id="A0A1I7TM02"/>
<feature type="domain" description="Rho-GAP" evidence="6">
    <location>
        <begin position="424"/>
        <end position="616"/>
    </location>
</feature>
<dbReference type="eggNOG" id="KOG3564">
    <property type="taxonomic scope" value="Eukaryota"/>
</dbReference>
<dbReference type="GO" id="GO:0051256">
    <property type="term" value="P:mitotic spindle midzone assembly"/>
    <property type="evidence" value="ECO:0007669"/>
    <property type="project" value="TreeGrafter"/>
</dbReference>
<dbReference type="PANTHER" id="PTHR46199:SF3">
    <property type="entry name" value="RAC GTPASE-ACTIVATING PROTEIN 1"/>
    <property type="match status" value="1"/>
</dbReference>
<dbReference type="PROSITE" id="PS50238">
    <property type="entry name" value="RHOGAP"/>
    <property type="match status" value="1"/>
</dbReference>
<proteinExistence type="predicted"/>
<dbReference type="InterPro" id="IPR002219">
    <property type="entry name" value="PKC_DAG/PE"/>
</dbReference>
<dbReference type="PROSITE" id="PS00479">
    <property type="entry name" value="ZF_DAG_PE_1"/>
    <property type="match status" value="1"/>
</dbReference>
<dbReference type="InterPro" id="IPR046349">
    <property type="entry name" value="C1-like_sf"/>
</dbReference>
<feature type="compositionally biased region" description="Polar residues" evidence="4">
    <location>
        <begin position="306"/>
        <end position="317"/>
    </location>
</feature>
<sequence length="682" mass="76383">MKSSTSKEKLCGESSRKMYDMIINSQQRFDIKDIGMFHLIDEIERLRKLWKDSEESKKRLNAEMRETEEALAKARKKLAMFDIDVKDTQKHMRALMEENKALKLDLNVYETREKQLKDAMKNGIFNSLTKEDREQFQFLHDAPLVRTYSKRVQQRHPHLMEETLEEADDSEVDYDVTGDSFEEVITLRNGREVRRSSAAGNTGAKRRSASAHATSTNAGNSKRSRSRVMAATIDEEPFQNEGGTPPKRYRDDGAVSPVAHPEVTTTTTTTTTTTIHNSRQNQGRLSSHRQLTRRSLSCGSIPSCDTPGQTTHNNGMGLSSAVLTKSTLDIRTLKRGAPAWTNGTTRDIAMRKHTFVDPGIRAMKKCDKCGVVLKLATSMKCRDCHQVVHKVCCDRLHLPCIPRPKTMMTPKSASRGAKTGAGEFRLQDFCTAAKPMIPAPVIHCVVALEARGLTQEGIYRVPGQTRTVTMLLDELRSKTVPNVSLHDVEVITDTLKRFLRDLKDPLIPRTSRQELIAASNLYSTDPDNGRLALNRVICELPQANRDTLAYLFIHWRKVIAQSSRNKMNCEAMARMVAPAVMGHPIKQTQSQAIAGRDMQDCHRAITALFEFDDVYWQRFLGTPTSSIASSNQIEVARHENLALCDRSILGPVTTSPATPLLARSAAATRARGAHLLGPMFND</sequence>
<keyword evidence="1" id="KW-0479">Metal-binding</keyword>
<feature type="region of interest" description="Disordered" evidence="4">
    <location>
        <begin position="192"/>
        <end position="227"/>
    </location>
</feature>
<evidence type="ECO:0000256" key="4">
    <source>
        <dbReference type="SAM" id="MobiDB-lite"/>
    </source>
</evidence>
<keyword evidence="2" id="KW-0862">Zinc</keyword>
<dbReference type="Pfam" id="PF00620">
    <property type="entry name" value="RhoGAP"/>
    <property type="match status" value="1"/>
</dbReference>
<dbReference type="FunFam" id="1.10.555.10:FF:000097">
    <property type="entry name" value="CYtoKinesis defect"/>
    <property type="match status" value="1"/>
</dbReference>
<dbReference type="GO" id="GO:0005634">
    <property type="term" value="C:nucleus"/>
    <property type="evidence" value="ECO:0007669"/>
    <property type="project" value="TreeGrafter"/>
</dbReference>
<dbReference type="SUPFAM" id="SSF57889">
    <property type="entry name" value="Cysteine-rich domain"/>
    <property type="match status" value="1"/>
</dbReference>
<dbReference type="PROSITE" id="PS50081">
    <property type="entry name" value="ZF_DAG_PE_2"/>
    <property type="match status" value="1"/>
</dbReference>
<name>A0A1I7TM02_9PELO</name>
<dbReference type="GO" id="GO:0097149">
    <property type="term" value="C:centralspindlin complex"/>
    <property type="evidence" value="ECO:0007669"/>
    <property type="project" value="TreeGrafter"/>
</dbReference>
<organism evidence="7 8">
    <name type="scientific">Caenorhabditis tropicalis</name>
    <dbReference type="NCBI Taxonomy" id="1561998"/>
    <lineage>
        <taxon>Eukaryota</taxon>
        <taxon>Metazoa</taxon>
        <taxon>Ecdysozoa</taxon>
        <taxon>Nematoda</taxon>
        <taxon>Chromadorea</taxon>
        <taxon>Rhabditida</taxon>
        <taxon>Rhabditina</taxon>
        <taxon>Rhabditomorpha</taxon>
        <taxon>Rhabditoidea</taxon>
        <taxon>Rhabditidae</taxon>
        <taxon>Peloderinae</taxon>
        <taxon>Caenorhabditis</taxon>
    </lineage>
</organism>
<keyword evidence="7" id="KW-1185">Reference proteome</keyword>
<dbReference type="GO" id="GO:0007266">
    <property type="term" value="P:Rho protein signal transduction"/>
    <property type="evidence" value="ECO:0007669"/>
    <property type="project" value="TreeGrafter"/>
</dbReference>
<dbReference type="InterPro" id="IPR000198">
    <property type="entry name" value="RhoGAP_dom"/>
</dbReference>
<evidence type="ECO:0000313" key="7">
    <source>
        <dbReference type="Proteomes" id="UP000095282"/>
    </source>
</evidence>
<evidence type="ECO:0000256" key="1">
    <source>
        <dbReference type="ARBA" id="ARBA00022723"/>
    </source>
</evidence>
<dbReference type="GO" id="GO:0032154">
    <property type="term" value="C:cleavage furrow"/>
    <property type="evidence" value="ECO:0007669"/>
    <property type="project" value="TreeGrafter"/>
</dbReference>
<dbReference type="CDD" id="cd04382">
    <property type="entry name" value="RhoGAP_MgcRacGAP"/>
    <property type="match status" value="1"/>
</dbReference>